<dbReference type="GO" id="GO:0008080">
    <property type="term" value="F:N-acetyltransferase activity"/>
    <property type="evidence" value="ECO:0007669"/>
    <property type="project" value="InterPro"/>
</dbReference>
<keyword evidence="3 6" id="KW-0808">Transferase</keyword>
<evidence type="ECO:0000313" key="6">
    <source>
        <dbReference type="EMBL" id="KRL83487.1"/>
    </source>
</evidence>
<gene>
    <name evidence="6" type="ORF">FC32_GL000741</name>
</gene>
<dbReference type="SUPFAM" id="SSF55729">
    <property type="entry name" value="Acyl-CoA N-acyltransferases (Nat)"/>
    <property type="match status" value="1"/>
</dbReference>
<evidence type="ECO:0000313" key="7">
    <source>
        <dbReference type="Proteomes" id="UP000051324"/>
    </source>
</evidence>
<dbReference type="InterPro" id="IPR000182">
    <property type="entry name" value="GNAT_dom"/>
</dbReference>
<dbReference type="PROSITE" id="PS51186">
    <property type="entry name" value="GNAT"/>
    <property type="match status" value="1"/>
</dbReference>
<reference evidence="6 7" key="1">
    <citation type="journal article" date="2015" name="Genome Announc.">
        <title>Expanding the biotechnology potential of lactobacilli through comparative genomics of 213 strains and associated genera.</title>
        <authorList>
            <person name="Sun Z."/>
            <person name="Harris H.M."/>
            <person name="McCann A."/>
            <person name="Guo C."/>
            <person name="Argimon S."/>
            <person name="Zhang W."/>
            <person name="Yang X."/>
            <person name="Jeffery I.B."/>
            <person name="Cooney J.C."/>
            <person name="Kagawa T.F."/>
            <person name="Liu W."/>
            <person name="Song Y."/>
            <person name="Salvetti E."/>
            <person name="Wrobel A."/>
            <person name="Rasinkangas P."/>
            <person name="Parkhill J."/>
            <person name="Rea M.C."/>
            <person name="O'Sullivan O."/>
            <person name="Ritari J."/>
            <person name="Douillard F.P."/>
            <person name="Paul Ross R."/>
            <person name="Yang R."/>
            <person name="Briner A.E."/>
            <person name="Felis G.E."/>
            <person name="de Vos W.M."/>
            <person name="Barrangou R."/>
            <person name="Klaenhammer T.R."/>
            <person name="Caufield P.W."/>
            <person name="Cui Y."/>
            <person name="Zhang H."/>
            <person name="O'Toole P.W."/>
        </authorList>
    </citation>
    <scope>NUCLEOTIDE SEQUENCE [LARGE SCALE GENOMIC DNA]</scope>
    <source>
        <strain evidence="6 7">DSM 16634</strain>
    </source>
</reference>
<feature type="domain" description="N-acetyltransferase" evidence="5">
    <location>
        <begin position="37"/>
        <end position="183"/>
    </location>
</feature>
<dbReference type="OrthoDB" id="9794566at2"/>
<name>A0A0R1TPX3_9LACO</name>
<evidence type="ECO:0000256" key="1">
    <source>
        <dbReference type="ARBA" id="ARBA00005395"/>
    </source>
</evidence>
<evidence type="ECO:0000256" key="3">
    <source>
        <dbReference type="ARBA" id="ARBA00022679"/>
    </source>
</evidence>
<dbReference type="Pfam" id="PF00583">
    <property type="entry name" value="Acetyltransf_1"/>
    <property type="match status" value="1"/>
</dbReference>
<dbReference type="InterPro" id="IPR006464">
    <property type="entry name" value="AcTrfase_RimI/Ard1"/>
</dbReference>
<accession>A0A0R1TPX3</accession>
<keyword evidence="4" id="KW-0012">Acyltransferase</keyword>
<comment type="caution">
    <text evidence="6">The sequence shown here is derived from an EMBL/GenBank/DDBJ whole genome shotgun (WGS) entry which is preliminary data.</text>
</comment>
<dbReference type="PATRIC" id="fig|1423724.4.peg.780"/>
<keyword evidence="7" id="KW-1185">Reference proteome</keyword>
<sequence>MLKKFREKIENFLKKQAATPNLDFGCRNVKVKEKNYLMCRAVVPDIPEILAIERSVYQGDQPWDFMNFESQIKDKLTSLYIVVRYEDMMVAFAGCNFVYGKNEAHITNIAVLPEYQNRGLGMMMLETLLAEAKAYGCSKISLAVKVSNKKAQALYQSAGFKKRAVKEKYYHTEDGLEFEYDLLKKNLKKRVEKGWKKIEI</sequence>
<evidence type="ECO:0000259" key="5">
    <source>
        <dbReference type="PROSITE" id="PS51186"/>
    </source>
</evidence>
<dbReference type="Proteomes" id="UP000051324">
    <property type="component" value="Unassembled WGS sequence"/>
</dbReference>
<dbReference type="InterPro" id="IPR016181">
    <property type="entry name" value="Acyl_CoA_acyltransferase"/>
</dbReference>
<dbReference type="STRING" id="1423724.FC32_GL000741"/>
<comment type="similarity">
    <text evidence="1">Belongs to the acetyltransferase family. RimI subfamily.</text>
</comment>
<dbReference type="PANTHER" id="PTHR43420:SF44">
    <property type="entry name" value="ACETYLTRANSFERASE YPEA"/>
    <property type="match status" value="1"/>
</dbReference>
<protein>
    <submittedName>
        <fullName evidence="6">Ribosomal-protein-alanine N-acetyltransferase</fullName>
    </submittedName>
</protein>
<evidence type="ECO:0000256" key="2">
    <source>
        <dbReference type="ARBA" id="ARBA00022490"/>
    </source>
</evidence>
<dbReference type="CDD" id="cd04301">
    <property type="entry name" value="NAT_SF"/>
    <property type="match status" value="1"/>
</dbReference>
<dbReference type="PANTHER" id="PTHR43420">
    <property type="entry name" value="ACETYLTRANSFERASE"/>
    <property type="match status" value="1"/>
</dbReference>
<dbReference type="AlphaFoldDB" id="A0A0R1TPX3"/>
<proteinExistence type="inferred from homology"/>
<dbReference type="EMBL" id="AZFT01000053">
    <property type="protein sequence ID" value="KRL83487.1"/>
    <property type="molecule type" value="Genomic_DNA"/>
</dbReference>
<evidence type="ECO:0000256" key="4">
    <source>
        <dbReference type="ARBA" id="ARBA00023315"/>
    </source>
</evidence>
<dbReference type="Gene3D" id="3.40.630.30">
    <property type="match status" value="1"/>
</dbReference>
<organism evidence="6 7">
    <name type="scientific">Ligilactobacillus apodemi DSM 16634 = JCM 16172</name>
    <dbReference type="NCBI Taxonomy" id="1423724"/>
    <lineage>
        <taxon>Bacteria</taxon>
        <taxon>Bacillati</taxon>
        <taxon>Bacillota</taxon>
        <taxon>Bacilli</taxon>
        <taxon>Lactobacillales</taxon>
        <taxon>Lactobacillaceae</taxon>
        <taxon>Ligilactobacillus</taxon>
    </lineage>
</organism>
<dbReference type="InterPro" id="IPR050680">
    <property type="entry name" value="YpeA/RimI_acetyltransf"/>
</dbReference>
<keyword evidence="2" id="KW-0963">Cytoplasm</keyword>
<dbReference type="NCBIfam" id="TIGR01575">
    <property type="entry name" value="rimI"/>
    <property type="match status" value="1"/>
</dbReference>
<dbReference type="eggNOG" id="COG0456">
    <property type="taxonomic scope" value="Bacteria"/>
</dbReference>